<evidence type="ECO:0000256" key="5">
    <source>
        <dbReference type="ARBA" id="ARBA00022777"/>
    </source>
</evidence>
<dbReference type="InterPro" id="IPR050236">
    <property type="entry name" value="Ser_Thr_kinase_AGC"/>
</dbReference>
<evidence type="ECO:0000256" key="7">
    <source>
        <dbReference type="ARBA" id="ARBA00047899"/>
    </source>
</evidence>
<dbReference type="InterPro" id="IPR011009">
    <property type="entry name" value="Kinase-like_dom_sf"/>
</dbReference>
<comment type="catalytic activity">
    <reaction evidence="8">
        <text>L-seryl-[protein] + ATP = O-phospho-L-seryl-[protein] + ADP + H(+)</text>
        <dbReference type="Rhea" id="RHEA:17989"/>
        <dbReference type="Rhea" id="RHEA-COMP:9863"/>
        <dbReference type="Rhea" id="RHEA-COMP:11604"/>
        <dbReference type="ChEBI" id="CHEBI:15378"/>
        <dbReference type="ChEBI" id="CHEBI:29999"/>
        <dbReference type="ChEBI" id="CHEBI:30616"/>
        <dbReference type="ChEBI" id="CHEBI:83421"/>
        <dbReference type="ChEBI" id="CHEBI:456216"/>
        <dbReference type="EC" id="2.7.11.1"/>
    </reaction>
</comment>
<feature type="domain" description="Protein kinase" evidence="10">
    <location>
        <begin position="265"/>
        <end position="526"/>
    </location>
</feature>
<dbReference type="PROSITE" id="PS51746">
    <property type="entry name" value="PPM_2"/>
    <property type="match status" value="1"/>
</dbReference>
<evidence type="ECO:0000256" key="9">
    <source>
        <dbReference type="SAM" id="Phobius"/>
    </source>
</evidence>
<dbReference type="SMART" id="SM00332">
    <property type="entry name" value="PP2Cc"/>
    <property type="match status" value="1"/>
</dbReference>
<dbReference type="GO" id="GO:0005524">
    <property type="term" value="F:ATP binding"/>
    <property type="evidence" value="ECO:0007669"/>
    <property type="project" value="UniProtKB-KW"/>
</dbReference>
<evidence type="ECO:0000313" key="12">
    <source>
        <dbReference type="EMBL" id="PCJ42958.1"/>
    </source>
</evidence>
<dbReference type="Pfam" id="PF13672">
    <property type="entry name" value="PP2C_2"/>
    <property type="match status" value="1"/>
</dbReference>
<dbReference type="CDD" id="cd00143">
    <property type="entry name" value="PP2Cc"/>
    <property type="match status" value="1"/>
</dbReference>
<keyword evidence="6" id="KW-0067">ATP-binding</keyword>
<sequence>MKPQNEDAFAALMPVKHVSNIKGAVVCIADGVSCSDNASEASQTSVTTFIEDYLSTPDTWDVRTSASRVLSSLNSWLFHRGQVSLTRQNGLVTTFSSVIFKSTSMHVLHIGDSRVYRCRPQELIQLTRDHSLVQNNGSSILTRALGMDNHMQVDYFQKNLRVGDVLMLSTDGVHDMLELDKLQAFLEPLCQDGGVPSIAGQNYKLEQVAKEIVEAASQAGSKDNLSCVLVKILELPYEDINEAHRKLTKLVIPPVLEPGMKLDDFTIEKVIYSGARSHIYLANHPRFKEKFAIKIPSQNFAEDPEYLEGFVRESWVGKRVNNPAIMKIYDYSSESKFLYHICEYVSGQTLRQWMYDNKEPSLNLVRDLVKQIIVGLRAFQRMGMLHRDLKPENIMLTEGGHVKLIDFGTVQVNGLQEISSPLLEKTLVGTVDYIAPEYVIGDSGGGRSDIFSLGVIIFEMLSGYLPYKAIRSSQHKVDSYDRWQYRSLLEGRQDIPLWVDLAIKKACAARPSLRYQSLSELLHDLQKPNRNLLSSHQNAPLMERNPLRFWQVISTILGIIIVVQWLVLAW</sequence>
<evidence type="ECO:0000313" key="13">
    <source>
        <dbReference type="Proteomes" id="UP000228987"/>
    </source>
</evidence>
<dbReference type="InterPro" id="IPR008271">
    <property type="entry name" value="Ser/Thr_kinase_AS"/>
</dbReference>
<keyword evidence="9" id="KW-0812">Transmembrane</keyword>
<dbReference type="InterPro" id="IPR036457">
    <property type="entry name" value="PPM-type-like_dom_sf"/>
</dbReference>
<evidence type="ECO:0000256" key="4">
    <source>
        <dbReference type="ARBA" id="ARBA00022741"/>
    </source>
</evidence>
<comment type="caution">
    <text evidence="12">The sequence shown here is derived from an EMBL/GenBank/DDBJ whole genome shotgun (WGS) entry which is preliminary data.</text>
</comment>
<evidence type="ECO:0000259" key="10">
    <source>
        <dbReference type="PROSITE" id="PS50011"/>
    </source>
</evidence>
<keyword evidence="5 12" id="KW-0418">Kinase</keyword>
<reference evidence="13" key="1">
    <citation type="submission" date="2017-08" db="EMBL/GenBank/DDBJ databases">
        <title>A dynamic microbial community with high functional redundancy inhabits the cold, oxic subseafloor aquifer.</title>
        <authorList>
            <person name="Tully B.J."/>
            <person name="Wheat C.G."/>
            <person name="Glazer B.T."/>
            <person name="Huber J.A."/>
        </authorList>
    </citation>
    <scope>NUCLEOTIDE SEQUENCE [LARGE SCALE GENOMIC DNA]</scope>
</reference>
<dbReference type="Gene3D" id="1.10.510.10">
    <property type="entry name" value="Transferase(Phosphotransferase) domain 1"/>
    <property type="match status" value="1"/>
</dbReference>
<dbReference type="AlphaFoldDB" id="A0A2A5CHF8"/>
<keyword evidence="3" id="KW-0808">Transferase</keyword>
<dbReference type="PANTHER" id="PTHR24356">
    <property type="entry name" value="SERINE/THREONINE-PROTEIN KINASE"/>
    <property type="match status" value="1"/>
</dbReference>
<dbReference type="GO" id="GO:0004674">
    <property type="term" value="F:protein serine/threonine kinase activity"/>
    <property type="evidence" value="ECO:0007669"/>
    <property type="project" value="UniProtKB-KW"/>
</dbReference>
<dbReference type="EC" id="2.7.11.1" evidence="1"/>
<accession>A0A2A5CHF8</accession>
<evidence type="ECO:0000256" key="6">
    <source>
        <dbReference type="ARBA" id="ARBA00022840"/>
    </source>
</evidence>
<keyword evidence="2 12" id="KW-0723">Serine/threonine-protein kinase</keyword>
<dbReference type="InterPro" id="IPR000719">
    <property type="entry name" value="Prot_kinase_dom"/>
</dbReference>
<evidence type="ECO:0000259" key="11">
    <source>
        <dbReference type="PROSITE" id="PS51746"/>
    </source>
</evidence>
<dbReference type="SUPFAM" id="SSF81606">
    <property type="entry name" value="PP2C-like"/>
    <property type="match status" value="1"/>
</dbReference>
<evidence type="ECO:0000256" key="1">
    <source>
        <dbReference type="ARBA" id="ARBA00012513"/>
    </source>
</evidence>
<dbReference type="PROSITE" id="PS50011">
    <property type="entry name" value="PROTEIN_KINASE_DOM"/>
    <property type="match status" value="1"/>
</dbReference>
<comment type="catalytic activity">
    <reaction evidence="7">
        <text>L-threonyl-[protein] + ATP = O-phospho-L-threonyl-[protein] + ADP + H(+)</text>
        <dbReference type="Rhea" id="RHEA:46608"/>
        <dbReference type="Rhea" id="RHEA-COMP:11060"/>
        <dbReference type="Rhea" id="RHEA-COMP:11605"/>
        <dbReference type="ChEBI" id="CHEBI:15378"/>
        <dbReference type="ChEBI" id="CHEBI:30013"/>
        <dbReference type="ChEBI" id="CHEBI:30616"/>
        <dbReference type="ChEBI" id="CHEBI:61977"/>
        <dbReference type="ChEBI" id="CHEBI:456216"/>
        <dbReference type="EC" id="2.7.11.1"/>
    </reaction>
</comment>
<dbReference type="PROSITE" id="PS00108">
    <property type="entry name" value="PROTEIN_KINASE_ST"/>
    <property type="match status" value="1"/>
</dbReference>
<dbReference type="PANTHER" id="PTHR24356:SF1">
    <property type="entry name" value="SERINE_THREONINE-PROTEIN KINASE GREATWALL"/>
    <property type="match status" value="1"/>
</dbReference>
<dbReference type="SUPFAM" id="SSF56112">
    <property type="entry name" value="Protein kinase-like (PK-like)"/>
    <property type="match status" value="1"/>
</dbReference>
<keyword evidence="4" id="KW-0547">Nucleotide-binding</keyword>
<gene>
    <name evidence="12" type="ORF">COA71_04565</name>
</gene>
<dbReference type="EMBL" id="NVWI01000002">
    <property type="protein sequence ID" value="PCJ42958.1"/>
    <property type="molecule type" value="Genomic_DNA"/>
</dbReference>
<organism evidence="12 13">
    <name type="scientific">SAR86 cluster bacterium</name>
    <dbReference type="NCBI Taxonomy" id="2030880"/>
    <lineage>
        <taxon>Bacteria</taxon>
        <taxon>Pseudomonadati</taxon>
        <taxon>Pseudomonadota</taxon>
        <taxon>Gammaproteobacteria</taxon>
        <taxon>SAR86 cluster</taxon>
    </lineage>
</organism>
<keyword evidence="9" id="KW-0472">Membrane</keyword>
<dbReference type="SMART" id="SM00331">
    <property type="entry name" value="PP2C_SIG"/>
    <property type="match status" value="1"/>
</dbReference>
<protein>
    <recommendedName>
        <fullName evidence="1">non-specific serine/threonine protein kinase</fullName>
        <ecNumber evidence="1">2.7.11.1</ecNumber>
    </recommendedName>
</protein>
<name>A0A2A5CHF8_9GAMM</name>
<dbReference type="Proteomes" id="UP000228987">
    <property type="component" value="Unassembled WGS sequence"/>
</dbReference>
<feature type="transmembrane region" description="Helical" evidence="9">
    <location>
        <begin position="549"/>
        <end position="568"/>
    </location>
</feature>
<evidence type="ECO:0000256" key="8">
    <source>
        <dbReference type="ARBA" id="ARBA00048679"/>
    </source>
</evidence>
<feature type="domain" description="PPM-type phosphatase" evidence="11">
    <location>
        <begin position="1"/>
        <end position="232"/>
    </location>
</feature>
<dbReference type="SMART" id="SM00220">
    <property type="entry name" value="S_TKc"/>
    <property type="match status" value="1"/>
</dbReference>
<keyword evidence="9" id="KW-1133">Transmembrane helix</keyword>
<evidence type="ECO:0000256" key="3">
    <source>
        <dbReference type="ARBA" id="ARBA00022679"/>
    </source>
</evidence>
<evidence type="ECO:0000256" key="2">
    <source>
        <dbReference type="ARBA" id="ARBA00022527"/>
    </source>
</evidence>
<dbReference type="Gene3D" id="3.60.40.10">
    <property type="entry name" value="PPM-type phosphatase domain"/>
    <property type="match status" value="1"/>
</dbReference>
<dbReference type="Pfam" id="PF00069">
    <property type="entry name" value="Pkinase"/>
    <property type="match status" value="1"/>
</dbReference>
<dbReference type="CDD" id="cd14014">
    <property type="entry name" value="STKc_PknB_like"/>
    <property type="match status" value="1"/>
</dbReference>
<proteinExistence type="predicted"/>
<dbReference type="InterPro" id="IPR001932">
    <property type="entry name" value="PPM-type_phosphatase-like_dom"/>
</dbReference>
<dbReference type="GO" id="GO:0035556">
    <property type="term" value="P:intracellular signal transduction"/>
    <property type="evidence" value="ECO:0007669"/>
    <property type="project" value="TreeGrafter"/>
</dbReference>